<keyword evidence="7" id="KW-1185">Reference proteome</keyword>
<dbReference type="OMA" id="MRTQENG"/>
<feature type="transmembrane region" description="Helical" evidence="5">
    <location>
        <begin position="12"/>
        <end position="32"/>
    </location>
</feature>
<dbReference type="GO" id="GO:0016020">
    <property type="term" value="C:membrane"/>
    <property type="evidence" value="ECO:0007669"/>
    <property type="project" value="UniProtKB-SubCell"/>
</dbReference>
<organism evidence="6 7">
    <name type="scientific">Zostera marina</name>
    <name type="common">Eelgrass</name>
    <dbReference type="NCBI Taxonomy" id="29655"/>
    <lineage>
        <taxon>Eukaryota</taxon>
        <taxon>Viridiplantae</taxon>
        <taxon>Streptophyta</taxon>
        <taxon>Embryophyta</taxon>
        <taxon>Tracheophyta</taxon>
        <taxon>Spermatophyta</taxon>
        <taxon>Magnoliopsida</taxon>
        <taxon>Liliopsida</taxon>
        <taxon>Zosteraceae</taxon>
        <taxon>Zostera</taxon>
    </lineage>
</organism>
<gene>
    <name evidence="6" type="ORF">ZOSMA_8G01140</name>
</gene>
<sequence length="206" mass="23453">MGGTVRMVLQVVLKLVNSVNGLAGMALIFYSLWMIRDQLLDRLPWFICIFLGLGIFMCLITCSGHIGAESTNGHCLSCYMLFVVLLVLLEVSLTTDIFLNKNWEEDFPDDPTGKFDEFEDFVRLNFEICKWVVSITLASQILSILLAMFLRTIGPDRESFYDSDDDFAPTRLPLLRNRVQVIQSQHNTNNSPIHVKIDPTDLTTNR</sequence>
<dbReference type="STRING" id="29655.A0A0K9NK15"/>
<evidence type="ECO:0000256" key="4">
    <source>
        <dbReference type="ARBA" id="ARBA00023136"/>
    </source>
</evidence>
<protein>
    <submittedName>
        <fullName evidence="6">Tetraspanin-19</fullName>
    </submittedName>
</protein>
<keyword evidence="3 5" id="KW-1133">Transmembrane helix</keyword>
<dbReference type="Proteomes" id="UP000036987">
    <property type="component" value="Unassembled WGS sequence"/>
</dbReference>
<keyword evidence="4 5" id="KW-0472">Membrane</keyword>
<dbReference type="EMBL" id="LFYR01002110">
    <property type="protein sequence ID" value="KMZ56968.1"/>
    <property type="molecule type" value="Genomic_DNA"/>
</dbReference>
<reference evidence="7" key="1">
    <citation type="journal article" date="2016" name="Nature">
        <title>The genome of the seagrass Zostera marina reveals angiosperm adaptation to the sea.</title>
        <authorList>
            <person name="Olsen J.L."/>
            <person name="Rouze P."/>
            <person name="Verhelst B."/>
            <person name="Lin Y.-C."/>
            <person name="Bayer T."/>
            <person name="Collen J."/>
            <person name="Dattolo E."/>
            <person name="De Paoli E."/>
            <person name="Dittami S."/>
            <person name="Maumus F."/>
            <person name="Michel G."/>
            <person name="Kersting A."/>
            <person name="Lauritano C."/>
            <person name="Lohaus R."/>
            <person name="Toepel M."/>
            <person name="Tonon T."/>
            <person name="Vanneste K."/>
            <person name="Amirebrahimi M."/>
            <person name="Brakel J."/>
            <person name="Bostroem C."/>
            <person name="Chovatia M."/>
            <person name="Grimwood J."/>
            <person name="Jenkins J.W."/>
            <person name="Jueterbock A."/>
            <person name="Mraz A."/>
            <person name="Stam W.T."/>
            <person name="Tice H."/>
            <person name="Bornberg-Bauer E."/>
            <person name="Green P.J."/>
            <person name="Pearson G.A."/>
            <person name="Procaccini G."/>
            <person name="Duarte C.M."/>
            <person name="Schmutz J."/>
            <person name="Reusch T.B.H."/>
            <person name="Van de Peer Y."/>
        </authorList>
    </citation>
    <scope>NUCLEOTIDE SEQUENCE [LARGE SCALE GENOMIC DNA]</scope>
    <source>
        <strain evidence="7">cv. Finnish</strain>
    </source>
</reference>
<evidence type="ECO:0000256" key="2">
    <source>
        <dbReference type="ARBA" id="ARBA00022692"/>
    </source>
</evidence>
<evidence type="ECO:0000313" key="7">
    <source>
        <dbReference type="Proteomes" id="UP000036987"/>
    </source>
</evidence>
<dbReference type="OrthoDB" id="1542002at2759"/>
<proteinExistence type="predicted"/>
<dbReference type="Pfam" id="PF00335">
    <property type="entry name" value="Tetraspanin"/>
    <property type="match status" value="1"/>
</dbReference>
<dbReference type="InterPro" id="IPR018499">
    <property type="entry name" value="Tetraspanin/Peripherin"/>
</dbReference>
<evidence type="ECO:0000313" key="6">
    <source>
        <dbReference type="EMBL" id="KMZ56968.1"/>
    </source>
</evidence>
<evidence type="ECO:0000256" key="3">
    <source>
        <dbReference type="ARBA" id="ARBA00022989"/>
    </source>
</evidence>
<name>A0A0K9NK15_ZOSMR</name>
<evidence type="ECO:0000256" key="5">
    <source>
        <dbReference type="SAM" id="Phobius"/>
    </source>
</evidence>
<comment type="subcellular location">
    <subcellularLocation>
        <location evidence="1">Membrane</location>
        <topology evidence="1">Multi-pass membrane protein</topology>
    </subcellularLocation>
</comment>
<evidence type="ECO:0000256" key="1">
    <source>
        <dbReference type="ARBA" id="ARBA00004141"/>
    </source>
</evidence>
<feature type="transmembrane region" description="Helical" evidence="5">
    <location>
        <begin position="44"/>
        <end position="66"/>
    </location>
</feature>
<keyword evidence="2 5" id="KW-0812">Transmembrane</keyword>
<accession>A0A0K9NK15</accession>
<dbReference type="AlphaFoldDB" id="A0A0K9NK15"/>
<comment type="caution">
    <text evidence="6">The sequence shown here is derived from an EMBL/GenBank/DDBJ whole genome shotgun (WGS) entry which is preliminary data.</text>
</comment>
<feature type="transmembrane region" description="Helical" evidence="5">
    <location>
        <begin position="131"/>
        <end position="150"/>
    </location>
</feature>
<feature type="transmembrane region" description="Helical" evidence="5">
    <location>
        <begin position="78"/>
        <end position="99"/>
    </location>
</feature>